<name>A0A0A0NHL6_STRRN</name>
<evidence type="ECO:0008006" key="4">
    <source>
        <dbReference type="Google" id="ProtNLM"/>
    </source>
</evidence>
<gene>
    <name evidence="2" type="ORF">D3C57_123440</name>
</gene>
<feature type="region of interest" description="Disordered" evidence="1">
    <location>
        <begin position="1"/>
        <end position="32"/>
    </location>
</feature>
<dbReference type="HOGENOM" id="CLU_548483_0_0_11"/>
<organism evidence="2 3">
    <name type="scientific">Streptomyces rapamycinicus (strain ATCC 29253 / DSM 41530 / NRRL 5491 / AYB-994)</name>
    <name type="common">Streptomyces hygroscopicus (strain ATCC 29253)</name>
    <dbReference type="NCBI Taxonomy" id="1343740"/>
    <lineage>
        <taxon>Bacteria</taxon>
        <taxon>Bacillati</taxon>
        <taxon>Actinomycetota</taxon>
        <taxon>Actinomycetes</taxon>
        <taxon>Kitasatosporales</taxon>
        <taxon>Streptomycetaceae</taxon>
        <taxon>Streptomyces</taxon>
        <taxon>Streptomyces violaceusniger group</taxon>
    </lineage>
</organism>
<dbReference type="AlphaFoldDB" id="A0A0A0NHL6"/>
<dbReference type="KEGG" id="src:M271_20135"/>
<protein>
    <recommendedName>
        <fullName evidence="4">Transposase</fullName>
    </recommendedName>
</protein>
<dbReference type="eggNOG" id="ENOG50331R3">
    <property type="taxonomic scope" value="Bacteria"/>
</dbReference>
<dbReference type="Proteomes" id="UP000281594">
    <property type="component" value="Unassembled WGS sequence"/>
</dbReference>
<reference evidence="2 3" key="1">
    <citation type="journal article" date="2018" name="J. Biol. Chem.">
        <title>Discovery of the actinoplanic acid pathway in Streptomyces rapamycinicus reveals a genetically conserved synergism with rapamycin.</title>
        <authorList>
            <person name="Mrak P."/>
            <person name="Krastel P."/>
            <person name="Pivk Lukancic P."/>
            <person name="Tao J."/>
            <person name="Pistorius D."/>
            <person name="Moore C.M."/>
        </authorList>
    </citation>
    <scope>NUCLEOTIDE SEQUENCE [LARGE SCALE GENOMIC DNA]</scope>
    <source>
        <strain evidence="2 3">NRRL 5491</strain>
    </source>
</reference>
<feature type="compositionally biased region" description="Basic and acidic residues" evidence="1">
    <location>
        <begin position="11"/>
        <end position="32"/>
    </location>
</feature>
<proteinExistence type="predicted"/>
<dbReference type="STRING" id="1343740.M271_20135"/>
<dbReference type="RefSeq" id="WP_020869005.1">
    <property type="nucleotide sequence ID" value="NC_022785.1"/>
</dbReference>
<accession>A0A0A0NHL6</accession>
<comment type="caution">
    <text evidence="2">The sequence shown here is derived from an EMBL/GenBank/DDBJ whole genome shotgun (WGS) entry which is preliminary data.</text>
</comment>
<evidence type="ECO:0000313" key="3">
    <source>
        <dbReference type="Proteomes" id="UP000281594"/>
    </source>
</evidence>
<sequence>MPDDIFGDPKPTADRPRRKRQLADQDQRSQEQRIEDCLEYPLIYEMAEHLVTPQTVGCPRRYPPVVYLLLASLMPVTGSKRSAVGALTDKQWSRLRASVRRNAGRRTAALLPTTPPSRGQYLYAEEQLLAPNVDVLQDLFERRAIQQALEQGLFPIDAARNWSRPERRPLLVGDATVPKAPSKAEHSQTVDTTTGEFRAHRVDPAARLYYENGEKEKTVARGTKWFFASGRDTGYWRRVILCFRHVSGAEYEDEAAVAVRAFTALRPQLLGCMGTVYDGAFRGVHRDSLARLGLLVINKQHGAVRPRAYELLRYGRCRHDLWCDQGRIAERILLDDGTSALVPVPVSRIEHRQGQAKSRWYHLLRIPCRHGGHAHRVQVGITTTPDDRSARDRSTGKRRLSDVERDFHRAEYLQQIPEQTLAHQRVYPYRSDSESVHSQFDRSLWNQRMISYGLERQKVFVLGFALAQNATSRRVHSERHITAEEARSGIAVAEKAK</sequence>
<dbReference type="EMBL" id="QYCY01000001">
    <property type="protein sequence ID" value="RLV81391.1"/>
    <property type="molecule type" value="Genomic_DNA"/>
</dbReference>
<evidence type="ECO:0000256" key="1">
    <source>
        <dbReference type="SAM" id="MobiDB-lite"/>
    </source>
</evidence>
<evidence type="ECO:0000313" key="2">
    <source>
        <dbReference type="EMBL" id="RLV81391.1"/>
    </source>
</evidence>